<accession>A0A833QEA8</accession>
<keyword evidence="1" id="KW-0812">Transmembrane</keyword>
<gene>
    <name evidence="2" type="ORF">FCM35_KLT10251</name>
</gene>
<feature type="transmembrane region" description="Helical" evidence="1">
    <location>
        <begin position="56"/>
        <end position="78"/>
    </location>
</feature>
<sequence>MESASLALSVPCLQKSYLLRRGTQRLPLTGGARCVRARTRTQAIEGAATDLAPVPITWQITVGALAGVIPFAVAGIEFGKRILPFSERWKLIEEEIVRPRKAS</sequence>
<comment type="caution">
    <text evidence="2">The sequence shown here is derived from an EMBL/GenBank/DDBJ whole genome shotgun (WGS) entry which is preliminary data.</text>
</comment>
<organism evidence="2 3">
    <name type="scientific">Carex littledalei</name>
    <dbReference type="NCBI Taxonomy" id="544730"/>
    <lineage>
        <taxon>Eukaryota</taxon>
        <taxon>Viridiplantae</taxon>
        <taxon>Streptophyta</taxon>
        <taxon>Embryophyta</taxon>
        <taxon>Tracheophyta</taxon>
        <taxon>Spermatophyta</taxon>
        <taxon>Magnoliopsida</taxon>
        <taxon>Liliopsida</taxon>
        <taxon>Poales</taxon>
        <taxon>Cyperaceae</taxon>
        <taxon>Cyperoideae</taxon>
        <taxon>Cariceae</taxon>
        <taxon>Carex</taxon>
        <taxon>Carex subgen. Euthyceras</taxon>
    </lineage>
</organism>
<reference evidence="2" key="1">
    <citation type="submission" date="2020-01" db="EMBL/GenBank/DDBJ databases">
        <title>Genome sequence of Kobresia littledalei, the first chromosome-level genome in the family Cyperaceae.</title>
        <authorList>
            <person name="Qu G."/>
        </authorList>
    </citation>
    <scope>NUCLEOTIDE SEQUENCE</scope>
    <source>
        <strain evidence="2">C.B.Clarke</strain>
        <tissue evidence="2">Leaf</tissue>
    </source>
</reference>
<name>A0A833QEA8_9POAL</name>
<keyword evidence="3" id="KW-1185">Reference proteome</keyword>
<dbReference type="Proteomes" id="UP000623129">
    <property type="component" value="Unassembled WGS sequence"/>
</dbReference>
<evidence type="ECO:0000313" key="2">
    <source>
        <dbReference type="EMBL" id="KAF3325180.1"/>
    </source>
</evidence>
<keyword evidence="1" id="KW-1133">Transmembrane helix</keyword>
<protein>
    <submittedName>
        <fullName evidence="2">Uncharacterized protein</fullName>
    </submittedName>
</protein>
<dbReference type="AlphaFoldDB" id="A0A833QEA8"/>
<evidence type="ECO:0000313" key="3">
    <source>
        <dbReference type="Proteomes" id="UP000623129"/>
    </source>
</evidence>
<dbReference type="EMBL" id="SWLB01000020">
    <property type="protein sequence ID" value="KAF3325180.1"/>
    <property type="molecule type" value="Genomic_DNA"/>
</dbReference>
<dbReference type="OrthoDB" id="2018625at2759"/>
<evidence type="ECO:0000256" key="1">
    <source>
        <dbReference type="SAM" id="Phobius"/>
    </source>
</evidence>
<proteinExistence type="predicted"/>
<dbReference type="PANTHER" id="PTHR36809">
    <property type="entry name" value="TRANSMEMBRANE PROTEIN"/>
    <property type="match status" value="1"/>
</dbReference>
<dbReference type="PANTHER" id="PTHR36809:SF1">
    <property type="entry name" value="TRANSMEMBRANE PROTEIN"/>
    <property type="match status" value="1"/>
</dbReference>
<keyword evidence="1" id="KW-0472">Membrane</keyword>